<sequence>MTCIVGKGIVICGDFAPPDGKWHDMGYLGIMHKCHFCSLAARFISREEGRRDIHWCGRCQIKEPSS</sequence>
<dbReference type="AlphaFoldDB" id="A0A6H1ZLU2"/>
<accession>A0A6H1ZLU2</accession>
<protein>
    <submittedName>
        <fullName evidence="1">Uncharacterized protein</fullName>
    </submittedName>
</protein>
<reference evidence="1" key="1">
    <citation type="submission" date="2020-03" db="EMBL/GenBank/DDBJ databases">
        <title>The deep terrestrial virosphere.</title>
        <authorList>
            <person name="Holmfeldt K."/>
            <person name="Nilsson E."/>
            <person name="Simone D."/>
            <person name="Lopez-Fernandez M."/>
            <person name="Wu X."/>
            <person name="de Brujin I."/>
            <person name="Lundin D."/>
            <person name="Andersson A."/>
            <person name="Bertilsson S."/>
            <person name="Dopson M."/>
        </authorList>
    </citation>
    <scope>NUCLEOTIDE SEQUENCE</scope>
    <source>
        <strain evidence="1">TM448A00880</strain>
    </source>
</reference>
<proteinExistence type="predicted"/>
<name>A0A6H1ZLU2_9ZZZZ</name>
<gene>
    <name evidence="1" type="ORF">TM448A00880_0012</name>
</gene>
<dbReference type="EMBL" id="MT144076">
    <property type="protein sequence ID" value="QJA48235.1"/>
    <property type="molecule type" value="Genomic_DNA"/>
</dbReference>
<organism evidence="1">
    <name type="scientific">viral metagenome</name>
    <dbReference type="NCBI Taxonomy" id="1070528"/>
    <lineage>
        <taxon>unclassified sequences</taxon>
        <taxon>metagenomes</taxon>
        <taxon>organismal metagenomes</taxon>
    </lineage>
</organism>
<evidence type="ECO:0000313" key="1">
    <source>
        <dbReference type="EMBL" id="QJA48235.1"/>
    </source>
</evidence>